<reference evidence="7" key="1">
    <citation type="submission" date="2020-05" db="EMBL/GenBank/DDBJ databases">
        <title>Mycena genomes resolve the evolution of fungal bioluminescence.</title>
        <authorList>
            <person name="Tsai I.J."/>
        </authorList>
    </citation>
    <scope>NUCLEOTIDE SEQUENCE</scope>
    <source>
        <strain evidence="7">CCC161011</strain>
    </source>
</reference>
<dbReference type="GO" id="GO:0008270">
    <property type="term" value="F:zinc ion binding"/>
    <property type="evidence" value="ECO:0007669"/>
    <property type="project" value="InterPro"/>
</dbReference>
<protein>
    <submittedName>
        <fullName evidence="7">C6 finger domain protein</fullName>
    </submittedName>
</protein>
<evidence type="ECO:0000256" key="5">
    <source>
        <dbReference type="ARBA" id="ARBA00023242"/>
    </source>
</evidence>
<comment type="caution">
    <text evidence="7">The sequence shown here is derived from an EMBL/GenBank/DDBJ whole genome shotgun (WGS) entry which is preliminary data.</text>
</comment>
<keyword evidence="4" id="KW-0804">Transcription</keyword>
<proteinExistence type="predicted"/>
<dbReference type="EMBL" id="JACAZI010000014">
    <property type="protein sequence ID" value="KAF7345058.1"/>
    <property type="molecule type" value="Genomic_DNA"/>
</dbReference>
<evidence type="ECO:0000256" key="3">
    <source>
        <dbReference type="ARBA" id="ARBA00023015"/>
    </source>
</evidence>
<evidence type="ECO:0000256" key="2">
    <source>
        <dbReference type="ARBA" id="ARBA00022833"/>
    </source>
</evidence>
<keyword evidence="5" id="KW-0539">Nucleus</keyword>
<keyword evidence="1" id="KW-0479">Metal-binding</keyword>
<evidence type="ECO:0000256" key="1">
    <source>
        <dbReference type="ARBA" id="ARBA00022723"/>
    </source>
</evidence>
<name>A0A8H7CRQ6_9AGAR</name>
<keyword evidence="8" id="KW-1185">Reference proteome</keyword>
<evidence type="ECO:0000256" key="4">
    <source>
        <dbReference type="ARBA" id="ARBA00023163"/>
    </source>
</evidence>
<evidence type="ECO:0000313" key="7">
    <source>
        <dbReference type="EMBL" id="KAF7345058.1"/>
    </source>
</evidence>
<sequence>MPPPGRIAKNFTPHIFQYMSRVLKSYPKIMIKDDALPPVVHPFQSVVPQQPLVNCRTLLRMWENKAPGSEALVRETIWREMNRLFVEHPNYDHIALLSACQAYLLYSIHLFFCTDPETCTMIDIAAMINLQELASAMSLTVLSMPHHPPDWESWVVAEAKRRTLYTMYTFDHVFNYAHNATSYIGMELGHLPLPSNKALWAAATRDIWETEYERFIVEWPSGSSRLEDLWPHQTEAVVKERRERADQWVVSADEFGMFIFAIATMTFGS</sequence>
<accession>A0A8H7CRQ6</accession>
<keyword evidence="3" id="KW-0805">Transcription regulation</keyword>
<organism evidence="7 8">
    <name type="scientific">Mycena venus</name>
    <dbReference type="NCBI Taxonomy" id="2733690"/>
    <lineage>
        <taxon>Eukaryota</taxon>
        <taxon>Fungi</taxon>
        <taxon>Dikarya</taxon>
        <taxon>Basidiomycota</taxon>
        <taxon>Agaricomycotina</taxon>
        <taxon>Agaricomycetes</taxon>
        <taxon>Agaricomycetidae</taxon>
        <taxon>Agaricales</taxon>
        <taxon>Marasmiineae</taxon>
        <taxon>Mycenaceae</taxon>
        <taxon>Mycena</taxon>
    </lineage>
</organism>
<feature type="domain" description="Xylanolytic transcriptional activator regulatory" evidence="6">
    <location>
        <begin position="97"/>
        <end position="229"/>
    </location>
</feature>
<dbReference type="Pfam" id="PF04082">
    <property type="entry name" value="Fungal_trans"/>
    <property type="match status" value="1"/>
</dbReference>
<dbReference type="PANTHER" id="PTHR47660:SF3">
    <property type="entry name" value="FINGER DOMAIN PROTEIN, PUTATIVE (AFU_ORTHOLOGUE AFUA_4G03310)-RELATED"/>
    <property type="match status" value="1"/>
</dbReference>
<evidence type="ECO:0000313" key="8">
    <source>
        <dbReference type="Proteomes" id="UP000620124"/>
    </source>
</evidence>
<dbReference type="PANTHER" id="PTHR47660">
    <property type="entry name" value="TRANSCRIPTION FACTOR WITH C2H2 AND ZN(2)-CYS(6) DNA BINDING DOMAIN (EUROFUNG)-RELATED-RELATED"/>
    <property type="match status" value="1"/>
</dbReference>
<dbReference type="GO" id="GO:0006351">
    <property type="term" value="P:DNA-templated transcription"/>
    <property type="evidence" value="ECO:0007669"/>
    <property type="project" value="InterPro"/>
</dbReference>
<dbReference type="CDD" id="cd12148">
    <property type="entry name" value="fungal_TF_MHR"/>
    <property type="match status" value="1"/>
</dbReference>
<dbReference type="InterPro" id="IPR007219">
    <property type="entry name" value="XnlR_reg_dom"/>
</dbReference>
<dbReference type="Proteomes" id="UP000620124">
    <property type="component" value="Unassembled WGS sequence"/>
</dbReference>
<dbReference type="OrthoDB" id="2441642at2759"/>
<dbReference type="GO" id="GO:0003677">
    <property type="term" value="F:DNA binding"/>
    <property type="evidence" value="ECO:0007669"/>
    <property type="project" value="InterPro"/>
</dbReference>
<gene>
    <name evidence="7" type="ORF">MVEN_01669100</name>
</gene>
<dbReference type="AlphaFoldDB" id="A0A8H7CRQ6"/>
<keyword evidence="2" id="KW-0862">Zinc</keyword>
<evidence type="ECO:0000259" key="6">
    <source>
        <dbReference type="Pfam" id="PF04082"/>
    </source>
</evidence>